<dbReference type="Proteomes" id="UP000006443">
    <property type="component" value="Unassembled WGS sequence"/>
</dbReference>
<dbReference type="PROSITE" id="PS51257">
    <property type="entry name" value="PROKAR_LIPOPROTEIN"/>
    <property type="match status" value="1"/>
</dbReference>
<evidence type="ECO:0000313" key="2">
    <source>
        <dbReference type="EMBL" id="EEG78047.1"/>
    </source>
</evidence>
<keyword evidence="1" id="KW-0732">Signal</keyword>
<keyword evidence="3" id="KW-1185">Reference proteome</keyword>
<feature type="chain" id="PRO_5002898232" description="Cyclic lactone autoinducer peptide" evidence="1">
    <location>
        <begin position="25"/>
        <end position="40"/>
    </location>
</feature>
<evidence type="ECO:0008006" key="4">
    <source>
        <dbReference type="Google" id="ProtNLM"/>
    </source>
</evidence>
<reference evidence="2 3" key="1">
    <citation type="submission" date="2009-02" db="EMBL/GenBank/DDBJ databases">
        <title>Sequencing of the draft genome and assembly of Dethiobacter alkaliphilus AHT 1.</title>
        <authorList>
            <consortium name="US DOE Joint Genome Institute (JGI-PGF)"/>
            <person name="Lucas S."/>
            <person name="Copeland A."/>
            <person name="Lapidus A."/>
            <person name="Glavina del Rio T."/>
            <person name="Dalin E."/>
            <person name="Tice H."/>
            <person name="Bruce D."/>
            <person name="Goodwin L."/>
            <person name="Pitluck S."/>
            <person name="Larimer F."/>
            <person name="Land M.L."/>
            <person name="Hauser L."/>
            <person name="Muyzer G."/>
        </authorList>
    </citation>
    <scope>NUCLEOTIDE SEQUENCE [LARGE SCALE GENOMIC DNA]</scope>
    <source>
        <strain evidence="2 3">AHT 1</strain>
    </source>
</reference>
<organism evidence="2 3">
    <name type="scientific">Dethiobacter alkaliphilus AHT 1</name>
    <dbReference type="NCBI Taxonomy" id="555088"/>
    <lineage>
        <taxon>Bacteria</taxon>
        <taxon>Bacillati</taxon>
        <taxon>Bacillota</taxon>
        <taxon>Dethiobacteria</taxon>
        <taxon>Dethiobacterales</taxon>
        <taxon>Dethiobacteraceae</taxon>
        <taxon>Dethiobacter</taxon>
    </lineage>
</organism>
<dbReference type="EMBL" id="ACJM01000004">
    <property type="protein sequence ID" value="EEG78047.1"/>
    <property type="molecule type" value="Genomic_DNA"/>
</dbReference>
<name>C0GEL5_DETAL</name>
<accession>C0GEL5</accession>
<evidence type="ECO:0000313" key="3">
    <source>
        <dbReference type="Proteomes" id="UP000006443"/>
    </source>
</evidence>
<protein>
    <recommendedName>
        <fullName evidence="4">Cyclic lactone autoinducer peptide</fullName>
    </recommendedName>
</protein>
<dbReference type="AlphaFoldDB" id="C0GEL5"/>
<dbReference type="STRING" id="555088.DealDRAFT_0924"/>
<comment type="caution">
    <text evidence="2">The sequence shown here is derived from an EMBL/GenBank/DDBJ whole genome shotgun (WGS) entry which is preliminary data.</text>
</comment>
<sequence length="40" mass="4257">MKKRILILLSSILTLVALSGAASACTATLYQPELPEALKK</sequence>
<evidence type="ECO:0000256" key="1">
    <source>
        <dbReference type="SAM" id="SignalP"/>
    </source>
</evidence>
<dbReference type="NCBIfam" id="TIGR04223">
    <property type="entry name" value="quorum_AgrD"/>
    <property type="match status" value="1"/>
</dbReference>
<gene>
    <name evidence="2" type="ORF">DealDRAFT_0924</name>
</gene>
<dbReference type="RefSeq" id="WP_008515314.1">
    <property type="nucleotide sequence ID" value="NZ_ACJM01000004.1"/>
</dbReference>
<feature type="signal peptide" evidence="1">
    <location>
        <begin position="1"/>
        <end position="24"/>
    </location>
</feature>
<dbReference type="InterPro" id="IPR009229">
    <property type="entry name" value="AgrD"/>
</dbReference>
<proteinExistence type="predicted"/>